<evidence type="ECO:0000259" key="2">
    <source>
        <dbReference type="Pfam" id="PF22813"/>
    </source>
</evidence>
<proteinExistence type="predicted"/>
<feature type="domain" description="TcaA 4th" evidence="3">
    <location>
        <begin position="251"/>
        <end position="316"/>
    </location>
</feature>
<evidence type="ECO:0000256" key="1">
    <source>
        <dbReference type="SAM" id="Phobius"/>
    </source>
</evidence>
<evidence type="ECO:0000313" key="5">
    <source>
        <dbReference type="EMBL" id="MDI3235862.1"/>
    </source>
</evidence>
<feature type="domain" description="YvbJ-like NTF2-like" evidence="4">
    <location>
        <begin position="333"/>
        <end position="450"/>
    </location>
</feature>
<feature type="transmembrane region" description="Helical" evidence="1">
    <location>
        <begin position="53"/>
        <end position="71"/>
    </location>
</feature>
<name>A0ABT6R4J0_9BACL</name>
<evidence type="ECO:0000259" key="3">
    <source>
        <dbReference type="Pfam" id="PF22820"/>
    </source>
</evidence>
<evidence type="ECO:0008006" key="7">
    <source>
        <dbReference type="Google" id="ProtNLM"/>
    </source>
</evidence>
<evidence type="ECO:0000313" key="6">
    <source>
        <dbReference type="Proteomes" id="UP001243286"/>
    </source>
</evidence>
<dbReference type="PANTHER" id="PTHR40038:SF1">
    <property type="entry name" value="MEMBRANE-ASSOCIATED PROTEIN TCAA"/>
    <property type="match status" value="1"/>
</dbReference>
<accession>A0ABT6R4J0</accession>
<dbReference type="PANTHER" id="PTHR40038">
    <property type="entry name" value="MEMBRANE-ASSOCIATED PROTEIN TCAA"/>
    <property type="match status" value="1"/>
</dbReference>
<keyword evidence="1" id="KW-0812">Transmembrane</keyword>
<keyword evidence="6" id="KW-1185">Reference proteome</keyword>
<dbReference type="EMBL" id="JASBQV010000022">
    <property type="protein sequence ID" value="MDI3235862.1"/>
    <property type="molecule type" value="Genomic_DNA"/>
</dbReference>
<dbReference type="InterPro" id="IPR054530">
    <property type="entry name" value="TcaA_4th"/>
</dbReference>
<evidence type="ECO:0000259" key="4">
    <source>
        <dbReference type="Pfam" id="PF25155"/>
    </source>
</evidence>
<dbReference type="Pfam" id="PF22820">
    <property type="entry name" value="TcaA_3rd_4th"/>
    <property type="match status" value="1"/>
</dbReference>
<feature type="domain" description="TcaA second" evidence="2">
    <location>
        <begin position="79"/>
        <end position="169"/>
    </location>
</feature>
<organism evidence="5 6">
    <name type="scientific">Exiguobacterium antarcticum</name>
    <dbReference type="NCBI Taxonomy" id="132920"/>
    <lineage>
        <taxon>Bacteria</taxon>
        <taxon>Bacillati</taxon>
        <taxon>Bacillota</taxon>
        <taxon>Bacilli</taxon>
        <taxon>Bacillales</taxon>
        <taxon>Bacillales Family XII. Incertae Sedis</taxon>
        <taxon>Exiguobacterium</taxon>
    </lineage>
</organism>
<protein>
    <recommendedName>
        <fullName evidence="7">Membrane-associated protein</fullName>
    </recommendedName>
</protein>
<keyword evidence="1" id="KW-0472">Membrane</keyword>
<dbReference type="InterPro" id="IPR054529">
    <property type="entry name" value="TcaA_2nd"/>
</dbReference>
<keyword evidence="1" id="KW-1133">Transmembrane helix</keyword>
<dbReference type="RefSeq" id="WP_282356861.1">
    <property type="nucleotide sequence ID" value="NZ_JASBQV010000022.1"/>
</dbReference>
<dbReference type="InterPro" id="IPR056902">
    <property type="entry name" value="NTF2_YvbJ"/>
</dbReference>
<sequence>MGCEHCADAARKGLKFCPSCGNALASFQTNTPAEREPSRGVVTKEKGRKTKKGLLLALIVLLLAGGTYYGLATQFFTVEAKTKDIREAIRTNDAKELAGHLEFNNQLVDSKQAERFLKALKETPKQEEALMDYLLLAGASIQSKNKSLVPAQVVQSGRQYGIFEDYRLRLSSVKTEVVSNFEGTKVTLLNPIGTETNKASDDGILIDGMYPGLTDAKVEYDGEYGKDADEVTINPLILDADDRTFEIELKGKAVNLDQTYPDGELIADGESTGETVSDLKTYGPVPKKGTVLSLTNMFPWGEETSKEILVKPDTKTAAFTFEPSAATIDQIENAVEEHASDWVNAAESQDTSYFTLVDDAAYLAKQEKNYQSWNRSDKSWYGEVLNTSVDRASATFVDYGGEVGIEVLATTYIRGELATDGSEFTGASTSKSVFRYLFTYSEMDESFRIQQAVNIK</sequence>
<comment type="caution">
    <text evidence="5">The sequence shown here is derived from an EMBL/GenBank/DDBJ whole genome shotgun (WGS) entry which is preliminary data.</text>
</comment>
<dbReference type="Proteomes" id="UP001243286">
    <property type="component" value="Unassembled WGS sequence"/>
</dbReference>
<dbReference type="Pfam" id="PF22813">
    <property type="entry name" value="TcaA_2nd"/>
    <property type="match status" value="1"/>
</dbReference>
<gene>
    <name evidence="5" type="ORF">QK289_12655</name>
</gene>
<dbReference type="Pfam" id="PF25155">
    <property type="entry name" value="NTF2_YvbJ"/>
    <property type="match status" value="1"/>
</dbReference>
<reference evidence="5 6" key="1">
    <citation type="submission" date="2023-04" db="EMBL/GenBank/DDBJ databases">
        <title>Antarctic isolates genomes.</title>
        <authorList>
            <person name="Dimov S.G."/>
        </authorList>
    </citation>
    <scope>NUCLEOTIDE SEQUENCE [LARGE SCALE GENOMIC DNA]</scope>
    <source>
        <strain evidence="5 6">AL19</strain>
    </source>
</reference>